<reference evidence="13" key="2">
    <citation type="submission" date="2025-09" db="UniProtKB">
        <authorList>
            <consortium name="Ensembl"/>
        </authorList>
    </citation>
    <scope>IDENTIFICATION</scope>
</reference>
<dbReference type="CDD" id="cd06257">
    <property type="entry name" value="DnaJ"/>
    <property type="match status" value="1"/>
</dbReference>
<dbReference type="OMA" id="CHAATIK"/>
<keyword evidence="8" id="KW-0636">Prenylation</keyword>
<dbReference type="FunFam" id="2.60.260.20:FF:000003">
    <property type="entry name" value="DnaJ subfamily A member 2"/>
    <property type="match status" value="1"/>
</dbReference>
<dbReference type="FunFam" id="1.10.287.110:FF:000016">
    <property type="entry name" value="DnaJ (Hsp40) homolog, subfamily A, member 2"/>
    <property type="match status" value="1"/>
</dbReference>
<keyword evidence="5 9" id="KW-0862">Zinc</keyword>
<dbReference type="InterPro" id="IPR001623">
    <property type="entry name" value="DnaJ_domain"/>
</dbReference>
<dbReference type="GO" id="GO:0030544">
    <property type="term" value="F:Hsp70 protein binding"/>
    <property type="evidence" value="ECO:0007669"/>
    <property type="project" value="InterPro"/>
</dbReference>
<dbReference type="PANTHER" id="PTHR43888">
    <property type="entry name" value="DNAJ-LIKE-2, ISOFORM A-RELATED"/>
    <property type="match status" value="1"/>
</dbReference>
<evidence type="ECO:0000259" key="12">
    <source>
        <dbReference type="PROSITE" id="PS51188"/>
    </source>
</evidence>
<dbReference type="PROSITE" id="PS00636">
    <property type="entry name" value="DNAJ_1"/>
    <property type="match status" value="1"/>
</dbReference>
<dbReference type="AlphaFoldDB" id="A0A8C4R3W8"/>
<keyword evidence="3" id="KW-0677">Repeat</keyword>
<dbReference type="GO" id="GO:0051082">
    <property type="term" value="F:unfolded protein binding"/>
    <property type="evidence" value="ECO:0007669"/>
    <property type="project" value="InterPro"/>
</dbReference>
<dbReference type="PROSITE" id="PS50076">
    <property type="entry name" value="DNAJ_2"/>
    <property type="match status" value="1"/>
</dbReference>
<dbReference type="Proteomes" id="UP000694388">
    <property type="component" value="Unplaced"/>
</dbReference>
<organism evidence="13 14">
    <name type="scientific">Eptatretus burgeri</name>
    <name type="common">Inshore hagfish</name>
    <dbReference type="NCBI Taxonomy" id="7764"/>
    <lineage>
        <taxon>Eukaryota</taxon>
        <taxon>Metazoa</taxon>
        <taxon>Chordata</taxon>
        <taxon>Craniata</taxon>
        <taxon>Vertebrata</taxon>
        <taxon>Cyclostomata</taxon>
        <taxon>Myxini</taxon>
        <taxon>Myxiniformes</taxon>
        <taxon>Myxinidae</taxon>
        <taxon>Eptatretinae</taxon>
        <taxon>Eptatretus</taxon>
    </lineage>
</organism>
<keyword evidence="14" id="KW-1185">Reference proteome</keyword>
<keyword evidence="1" id="KW-0488">Methylation</keyword>
<evidence type="ECO:0000313" key="13">
    <source>
        <dbReference type="Ensembl" id="ENSEBUP00000023795.1"/>
    </source>
</evidence>
<dbReference type="SUPFAM" id="SSF46565">
    <property type="entry name" value="Chaperone J-domain"/>
    <property type="match status" value="1"/>
</dbReference>
<dbReference type="InterPro" id="IPR036410">
    <property type="entry name" value="HSP_DnaJ_Cys-rich_dom_sf"/>
</dbReference>
<evidence type="ECO:0000256" key="3">
    <source>
        <dbReference type="ARBA" id="ARBA00022737"/>
    </source>
</evidence>
<dbReference type="InterPro" id="IPR036869">
    <property type="entry name" value="J_dom_sf"/>
</dbReference>
<dbReference type="Ensembl" id="ENSEBUT00000024371.1">
    <property type="protein sequence ID" value="ENSEBUP00000023795.1"/>
    <property type="gene ID" value="ENSEBUG00000014661.1"/>
</dbReference>
<dbReference type="GeneTree" id="ENSGT00940000154688"/>
<evidence type="ECO:0000256" key="9">
    <source>
        <dbReference type="PROSITE-ProRule" id="PRU00546"/>
    </source>
</evidence>
<dbReference type="FunFam" id="2.10.230.10:FF:000001">
    <property type="entry name" value="DnaJ subfamily A member 2"/>
    <property type="match status" value="1"/>
</dbReference>
<feature type="region of interest" description="Disordered" evidence="10">
    <location>
        <begin position="374"/>
        <end position="413"/>
    </location>
</feature>
<proteinExistence type="predicted"/>
<dbReference type="SUPFAM" id="SSF57938">
    <property type="entry name" value="DnaJ/Hsp40 cysteine-rich domain"/>
    <property type="match status" value="1"/>
</dbReference>
<reference evidence="13" key="1">
    <citation type="submission" date="2025-08" db="UniProtKB">
        <authorList>
            <consortium name="Ensembl"/>
        </authorList>
    </citation>
    <scope>IDENTIFICATION</scope>
</reference>
<dbReference type="PRINTS" id="PR00625">
    <property type="entry name" value="JDOMAIN"/>
</dbReference>
<dbReference type="PROSITE" id="PS51188">
    <property type="entry name" value="ZF_CR"/>
    <property type="match status" value="1"/>
</dbReference>
<feature type="zinc finger region" description="CR-type" evidence="9">
    <location>
        <begin position="133"/>
        <end position="216"/>
    </location>
</feature>
<evidence type="ECO:0000256" key="1">
    <source>
        <dbReference type="ARBA" id="ARBA00022481"/>
    </source>
</evidence>
<dbReference type="InterPro" id="IPR001305">
    <property type="entry name" value="HSP_DnaJ_Cys-rich_dom"/>
</dbReference>
<evidence type="ECO:0000313" key="14">
    <source>
        <dbReference type="Proteomes" id="UP000694388"/>
    </source>
</evidence>
<dbReference type="Gene3D" id="2.10.230.10">
    <property type="entry name" value="Heat shock protein DnaJ, cysteine-rich domain"/>
    <property type="match status" value="1"/>
</dbReference>
<keyword evidence="7" id="KW-0449">Lipoprotein</keyword>
<keyword evidence="2 9" id="KW-0479">Metal-binding</keyword>
<dbReference type="InterPro" id="IPR044713">
    <property type="entry name" value="DNJA1/2-like"/>
</dbReference>
<dbReference type="Gene3D" id="1.10.287.110">
    <property type="entry name" value="DnaJ domain"/>
    <property type="match status" value="1"/>
</dbReference>
<keyword evidence="6" id="KW-0143">Chaperone</keyword>
<sequence>MAEVQNTRLYGLLRVSPDVSDSDLKKAYRKLAKEFHPDKNPNAGDKFKEMAFAYEVLSDPEKRQLYDRFGEEGLREGAGSDGGMDDILSHIFGHGSLFSRFMGGHSRNSTGAKHRGNDMVQPFGVTLEDLYNGKTSTFTFTKNIVCATCKGVGGNADVDVQKCAACEGRGVRDIVCQIMPETVQHALCTECNGEGELVEESQRCKACNGHKVIKSEKELEVHIDKGMHHGQKITFRAEGDQAPGVEPGDVILVLQEKKHEVFVREDNDLTIRCKVSLTEALCGCRIDLRHLDGRELLISYPEGIVIFPGCIRGVLNEGMPHYRNPFEKGNLNVKFEVEFPNNHWIDSSKLPELEKLLPVRPDLPTPSKDVEEVFLHDMEPSSNAGGRQEAYDRSSDDEEEGLHAGPGMQCSHQ</sequence>
<evidence type="ECO:0000256" key="10">
    <source>
        <dbReference type="SAM" id="MobiDB-lite"/>
    </source>
</evidence>
<name>A0A8C4R3W8_EPTBU</name>
<dbReference type="CDD" id="cd10719">
    <property type="entry name" value="DnaJ_zf"/>
    <property type="match status" value="1"/>
</dbReference>
<feature type="domain" description="J" evidence="11">
    <location>
        <begin position="8"/>
        <end position="70"/>
    </location>
</feature>
<evidence type="ECO:0000256" key="2">
    <source>
        <dbReference type="ARBA" id="ARBA00022723"/>
    </source>
</evidence>
<evidence type="ECO:0000256" key="7">
    <source>
        <dbReference type="ARBA" id="ARBA00023288"/>
    </source>
</evidence>
<protein>
    <submittedName>
        <fullName evidence="13">DnaJ heat shock protein family (Hsp40) member A2</fullName>
    </submittedName>
</protein>
<evidence type="ECO:0000259" key="11">
    <source>
        <dbReference type="PROSITE" id="PS50076"/>
    </source>
</evidence>
<dbReference type="Pfam" id="PF00226">
    <property type="entry name" value="DnaJ"/>
    <property type="match status" value="1"/>
</dbReference>
<dbReference type="Pfam" id="PF01556">
    <property type="entry name" value="DnaJ_C"/>
    <property type="match status" value="1"/>
</dbReference>
<feature type="domain" description="CR-type" evidence="12">
    <location>
        <begin position="133"/>
        <end position="216"/>
    </location>
</feature>
<dbReference type="CDD" id="cd10747">
    <property type="entry name" value="DnaJ_C"/>
    <property type="match status" value="1"/>
</dbReference>
<dbReference type="InterPro" id="IPR008971">
    <property type="entry name" value="HSP40/DnaJ_pept-bd"/>
</dbReference>
<dbReference type="Pfam" id="PF00684">
    <property type="entry name" value="DnaJ_CXXCXGXG"/>
    <property type="match status" value="1"/>
</dbReference>
<dbReference type="GO" id="GO:0006457">
    <property type="term" value="P:protein folding"/>
    <property type="evidence" value="ECO:0007669"/>
    <property type="project" value="InterPro"/>
</dbReference>
<keyword evidence="4 9" id="KW-0863">Zinc-finger</keyword>
<evidence type="ECO:0000256" key="4">
    <source>
        <dbReference type="ARBA" id="ARBA00022771"/>
    </source>
</evidence>
<dbReference type="SUPFAM" id="SSF49493">
    <property type="entry name" value="HSP40/DnaJ peptide-binding domain"/>
    <property type="match status" value="2"/>
</dbReference>
<evidence type="ECO:0000256" key="6">
    <source>
        <dbReference type="ARBA" id="ARBA00023186"/>
    </source>
</evidence>
<dbReference type="GO" id="GO:0008270">
    <property type="term" value="F:zinc ion binding"/>
    <property type="evidence" value="ECO:0007669"/>
    <property type="project" value="UniProtKB-KW"/>
</dbReference>
<accession>A0A8C4R3W8</accession>
<evidence type="ECO:0000256" key="8">
    <source>
        <dbReference type="ARBA" id="ARBA00023289"/>
    </source>
</evidence>
<dbReference type="InterPro" id="IPR018253">
    <property type="entry name" value="DnaJ_domain_CS"/>
</dbReference>
<dbReference type="Gene3D" id="2.60.260.20">
    <property type="entry name" value="Urease metallochaperone UreE, N-terminal domain"/>
    <property type="match status" value="2"/>
</dbReference>
<dbReference type="InterPro" id="IPR002939">
    <property type="entry name" value="DnaJ_C"/>
</dbReference>
<dbReference type="SMART" id="SM00271">
    <property type="entry name" value="DnaJ"/>
    <property type="match status" value="1"/>
</dbReference>
<evidence type="ECO:0000256" key="5">
    <source>
        <dbReference type="ARBA" id="ARBA00022833"/>
    </source>
</evidence>